<sequence>SGRPTSRPRLRRALASLPDGDGAQSVILVAGPTNKPVVALVLLKRGAGLTDVDLAHCHDRNEAAAILRQSEDIGAFDISPATARTLLATALAEDTPADGWADAAAATGLAELHADAVSGRAWLTRLDPDGHRLGHQPPADAIADSAHWPQRHPMIATWTVGWDRMREVDADAADAALRAAIWAAIRRDSAEWAEVMLRAALLLQDAGADWSGFADAGRALLDGHDPAELPIFGQVVDASIVAVREETEADDGFALPVDGGGPPAAPGELEDLLRRAGGEADPEWLDGYLAAVELAPRPIPPESWISHLVYGPDLARDRPAAKRLANLALQRHDGLLECLETPEDVRESVRETNDAGLRTWVRGFVHASETYPDAWPAAELSERDREMLSTLTALARDDAGSTPNRESLAAWLLDRAESTSRPVV</sequence>
<accession>A0A934QGI1</accession>
<reference evidence="1" key="2">
    <citation type="journal article" date="2020" name="Microorganisms">
        <title>Osmotic Adaptation and Compatible Solute Biosynthesis of Phototrophic Bacteria as Revealed from Genome Analyses.</title>
        <authorList>
            <person name="Imhoff J.F."/>
            <person name="Rahn T."/>
            <person name="Kunzel S."/>
            <person name="Keller A."/>
            <person name="Neulinger S.C."/>
        </authorList>
    </citation>
    <scope>NUCLEOTIDE SEQUENCE</scope>
    <source>
        <strain evidence="1">DSM 9154</strain>
    </source>
</reference>
<comment type="caution">
    <text evidence="1">The sequence shown here is derived from an EMBL/GenBank/DDBJ whole genome shotgun (WGS) entry which is preliminary data.</text>
</comment>
<reference evidence="1" key="1">
    <citation type="submission" date="2017-08" db="EMBL/GenBank/DDBJ databases">
        <authorList>
            <person name="Imhoff J.F."/>
            <person name="Rahn T."/>
            <person name="Kuenzel S."/>
            <person name="Neulinger S.C."/>
        </authorList>
    </citation>
    <scope>NUCLEOTIDE SEQUENCE</scope>
    <source>
        <strain evidence="1">DSM 9154</strain>
    </source>
</reference>
<protein>
    <submittedName>
        <fullName evidence="1">Uncharacterized protein</fullName>
    </submittedName>
</protein>
<keyword evidence="2" id="KW-1185">Reference proteome</keyword>
<dbReference type="SUPFAM" id="SSF101327">
    <property type="entry name" value="YgfB-like"/>
    <property type="match status" value="1"/>
</dbReference>
<dbReference type="InterPro" id="IPR036255">
    <property type="entry name" value="YgfB-like_sf"/>
</dbReference>
<gene>
    <name evidence="1" type="ORF">CKO21_03795</name>
</gene>
<dbReference type="RefSeq" id="WP_200371959.1">
    <property type="nucleotide sequence ID" value="NZ_NRRE01000015.1"/>
</dbReference>
<dbReference type="EMBL" id="NRRE01000015">
    <property type="protein sequence ID" value="MBK1696363.1"/>
    <property type="molecule type" value="Genomic_DNA"/>
</dbReference>
<evidence type="ECO:0000313" key="2">
    <source>
        <dbReference type="Proteomes" id="UP000778970"/>
    </source>
</evidence>
<dbReference type="Gene3D" id="1.20.120.740">
    <property type="entry name" value="YgfB uncharacterised protein family UPF0149, PF03695"/>
    <property type="match status" value="1"/>
</dbReference>
<dbReference type="InterPro" id="IPR011978">
    <property type="entry name" value="YgfB-like"/>
</dbReference>
<dbReference type="Pfam" id="PF03695">
    <property type="entry name" value="UPF0149"/>
    <property type="match status" value="1"/>
</dbReference>
<organism evidence="1 2">
    <name type="scientific">Rhodovibrio salinarum</name>
    <dbReference type="NCBI Taxonomy" id="1087"/>
    <lineage>
        <taxon>Bacteria</taxon>
        <taxon>Pseudomonadati</taxon>
        <taxon>Pseudomonadota</taxon>
        <taxon>Alphaproteobacteria</taxon>
        <taxon>Rhodospirillales</taxon>
        <taxon>Rhodovibrionaceae</taxon>
        <taxon>Rhodovibrio</taxon>
    </lineage>
</organism>
<evidence type="ECO:0000313" key="1">
    <source>
        <dbReference type="EMBL" id="MBK1696363.1"/>
    </source>
</evidence>
<dbReference type="AlphaFoldDB" id="A0A934QGI1"/>
<name>A0A934QGI1_9PROT</name>
<dbReference type="Proteomes" id="UP000778970">
    <property type="component" value="Unassembled WGS sequence"/>
</dbReference>
<feature type="non-terminal residue" evidence="1">
    <location>
        <position position="1"/>
    </location>
</feature>
<proteinExistence type="predicted"/>